<evidence type="ECO:0000256" key="8">
    <source>
        <dbReference type="ARBA" id="ARBA00023136"/>
    </source>
</evidence>
<evidence type="ECO:0000256" key="2">
    <source>
        <dbReference type="ARBA" id="ARBA00010072"/>
    </source>
</evidence>
<evidence type="ECO:0000256" key="4">
    <source>
        <dbReference type="ARBA" id="ARBA00022475"/>
    </source>
</evidence>
<gene>
    <name evidence="11" type="ORF">H8923_12090</name>
</gene>
<dbReference type="InterPro" id="IPR035906">
    <property type="entry name" value="MetI-like_sf"/>
</dbReference>
<keyword evidence="4" id="KW-1003">Cell membrane</keyword>
<evidence type="ECO:0000256" key="9">
    <source>
        <dbReference type="RuleBase" id="RU363032"/>
    </source>
</evidence>
<evidence type="ECO:0000256" key="6">
    <source>
        <dbReference type="ARBA" id="ARBA00022970"/>
    </source>
</evidence>
<evidence type="ECO:0000313" key="11">
    <source>
        <dbReference type="EMBL" id="MBC5997506.1"/>
    </source>
</evidence>
<comment type="similarity">
    <text evidence="2">Belongs to the binding-protein-dependent transport system permease family. HisMQ subfamily.</text>
</comment>
<dbReference type="Pfam" id="PF00528">
    <property type="entry name" value="BPD_transp_1"/>
    <property type="match status" value="1"/>
</dbReference>
<proteinExistence type="inferred from homology"/>
<evidence type="ECO:0000313" key="12">
    <source>
        <dbReference type="Proteomes" id="UP000609849"/>
    </source>
</evidence>
<keyword evidence="7 9" id="KW-1133">Transmembrane helix</keyword>
<accession>A0ABR7JSB1</accession>
<dbReference type="InterPro" id="IPR000515">
    <property type="entry name" value="MetI-like"/>
</dbReference>
<feature type="transmembrane region" description="Helical" evidence="9">
    <location>
        <begin position="20"/>
        <end position="41"/>
    </location>
</feature>
<dbReference type="Proteomes" id="UP000609849">
    <property type="component" value="Unassembled WGS sequence"/>
</dbReference>
<dbReference type="NCBIfam" id="TIGR01726">
    <property type="entry name" value="HEQRo_perm_3TM"/>
    <property type="match status" value="1"/>
</dbReference>
<feature type="domain" description="ABC transmembrane type-1" evidence="10">
    <location>
        <begin position="17"/>
        <end position="212"/>
    </location>
</feature>
<comment type="caution">
    <text evidence="11">The sequence shown here is derived from an EMBL/GenBank/DDBJ whole genome shotgun (WGS) entry which is preliminary data.</text>
</comment>
<protein>
    <submittedName>
        <fullName evidence="11">Amino acid ABC transporter permease</fullName>
    </submittedName>
</protein>
<name>A0ABR7JSB1_9FIRM</name>
<feature type="transmembrane region" description="Helical" evidence="9">
    <location>
        <begin position="53"/>
        <end position="74"/>
    </location>
</feature>
<keyword evidence="8 9" id="KW-0472">Membrane</keyword>
<dbReference type="InterPro" id="IPR043429">
    <property type="entry name" value="ArtM/GltK/GlnP/TcyL/YhdX-like"/>
</dbReference>
<sequence>MDFGFLSKYISLFVEGTSVTVAISLVALIFGCIIGMFICLMKLSTFKALKVIATTYIEILRGTPLFVQIYIIYFGLPQIGIDFPSIFGISSDFISGAFALSINSGAYVAEILRSGIQSVDKGQMEASRSLGLGYASTMRYVIIPQAIKNILPSLANEFITLVKESAIISVIGVREIMFTASIVKNKTFKPLEPLIIAAIIYFVLTFTLSKLVGKFEKKLAKANA</sequence>
<evidence type="ECO:0000256" key="5">
    <source>
        <dbReference type="ARBA" id="ARBA00022692"/>
    </source>
</evidence>
<dbReference type="CDD" id="cd06261">
    <property type="entry name" value="TM_PBP2"/>
    <property type="match status" value="1"/>
</dbReference>
<evidence type="ECO:0000256" key="1">
    <source>
        <dbReference type="ARBA" id="ARBA00004651"/>
    </source>
</evidence>
<evidence type="ECO:0000256" key="7">
    <source>
        <dbReference type="ARBA" id="ARBA00022989"/>
    </source>
</evidence>
<feature type="transmembrane region" description="Helical" evidence="9">
    <location>
        <begin position="194"/>
        <end position="213"/>
    </location>
</feature>
<dbReference type="PANTHER" id="PTHR30614">
    <property type="entry name" value="MEMBRANE COMPONENT OF AMINO ACID ABC TRANSPORTER"/>
    <property type="match status" value="1"/>
</dbReference>
<evidence type="ECO:0000259" key="10">
    <source>
        <dbReference type="PROSITE" id="PS50928"/>
    </source>
</evidence>
<dbReference type="EMBL" id="JACRWE010000005">
    <property type="protein sequence ID" value="MBC5997506.1"/>
    <property type="molecule type" value="Genomic_DNA"/>
</dbReference>
<keyword evidence="3 9" id="KW-0813">Transport</keyword>
<dbReference type="SUPFAM" id="SSF161098">
    <property type="entry name" value="MetI-like"/>
    <property type="match status" value="1"/>
</dbReference>
<dbReference type="PANTHER" id="PTHR30614:SF20">
    <property type="entry name" value="GLUTAMINE TRANSPORT SYSTEM PERMEASE PROTEIN GLNP"/>
    <property type="match status" value="1"/>
</dbReference>
<dbReference type="InterPro" id="IPR010065">
    <property type="entry name" value="AA_ABC_transptr_permease_3TM"/>
</dbReference>
<keyword evidence="6" id="KW-0029">Amino-acid transport</keyword>
<reference evidence="11 12" key="1">
    <citation type="submission" date="2020-08" db="EMBL/GenBank/DDBJ databases">
        <authorList>
            <person name="Liu C."/>
            <person name="Sun Q."/>
        </authorList>
    </citation>
    <scope>NUCLEOTIDE SEQUENCE [LARGE SCALE GENOMIC DNA]</scope>
    <source>
        <strain evidence="11 12">NSJ-18</strain>
    </source>
</reference>
<dbReference type="Gene3D" id="1.10.3720.10">
    <property type="entry name" value="MetI-like"/>
    <property type="match status" value="1"/>
</dbReference>
<dbReference type="PROSITE" id="PS50928">
    <property type="entry name" value="ABC_TM1"/>
    <property type="match status" value="1"/>
</dbReference>
<dbReference type="RefSeq" id="WP_153971877.1">
    <property type="nucleotide sequence ID" value="NZ_JACRWE010000005.1"/>
</dbReference>
<keyword evidence="5 9" id="KW-0812">Transmembrane</keyword>
<comment type="subcellular location">
    <subcellularLocation>
        <location evidence="1 9">Cell membrane</location>
        <topology evidence="1 9">Multi-pass membrane protein</topology>
    </subcellularLocation>
</comment>
<organism evidence="11 12">
    <name type="scientific">Romboutsia faecis</name>
    <dbReference type="NCBI Taxonomy" id="2764597"/>
    <lineage>
        <taxon>Bacteria</taxon>
        <taxon>Bacillati</taxon>
        <taxon>Bacillota</taxon>
        <taxon>Clostridia</taxon>
        <taxon>Peptostreptococcales</taxon>
        <taxon>Peptostreptococcaceae</taxon>
        <taxon>Romboutsia</taxon>
    </lineage>
</organism>
<evidence type="ECO:0000256" key="3">
    <source>
        <dbReference type="ARBA" id="ARBA00022448"/>
    </source>
</evidence>
<keyword evidence="12" id="KW-1185">Reference proteome</keyword>